<feature type="transmembrane region" description="Helical" evidence="1">
    <location>
        <begin position="31"/>
        <end position="53"/>
    </location>
</feature>
<dbReference type="OrthoDB" id="2930768at2"/>
<dbReference type="EMBL" id="SNYR01000003">
    <property type="protein sequence ID" value="TDQ61563.1"/>
    <property type="molecule type" value="Genomic_DNA"/>
</dbReference>
<accession>A0A4R6VG83</accession>
<reference evidence="2 3" key="1">
    <citation type="submission" date="2019-03" db="EMBL/GenBank/DDBJ databases">
        <title>Genomic Encyclopedia of Type Strains, Phase III (KMG-III): the genomes of soil and plant-associated and newly described type strains.</title>
        <authorList>
            <person name="Whitman W."/>
        </authorList>
    </citation>
    <scope>NUCLEOTIDE SEQUENCE [LARGE SCALE GENOMIC DNA]</scope>
    <source>
        <strain evidence="2 3">CGMCC 1.7002</strain>
    </source>
</reference>
<evidence type="ECO:0000313" key="3">
    <source>
        <dbReference type="Proteomes" id="UP000295391"/>
    </source>
</evidence>
<proteinExistence type="predicted"/>
<name>A0A4R6VG83_9HYPH</name>
<keyword evidence="1" id="KW-0472">Membrane</keyword>
<keyword evidence="1" id="KW-1133">Transmembrane helix</keyword>
<evidence type="ECO:0000256" key="1">
    <source>
        <dbReference type="SAM" id="Phobius"/>
    </source>
</evidence>
<dbReference type="Pfam" id="PF20225">
    <property type="entry name" value="DUF6584"/>
    <property type="match status" value="1"/>
</dbReference>
<gene>
    <name evidence="2" type="ORF">ATL17_2662</name>
</gene>
<dbReference type="RefSeq" id="WP_133573279.1">
    <property type="nucleotide sequence ID" value="NZ_SNYR01000003.1"/>
</dbReference>
<feature type="transmembrane region" description="Helical" evidence="1">
    <location>
        <begin position="257"/>
        <end position="274"/>
    </location>
</feature>
<organism evidence="2 3">
    <name type="scientific">Maritalea mobilis</name>
    <dbReference type="NCBI Taxonomy" id="483324"/>
    <lineage>
        <taxon>Bacteria</taxon>
        <taxon>Pseudomonadati</taxon>
        <taxon>Pseudomonadota</taxon>
        <taxon>Alphaproteobacteria</taxon>
        <taxon>Hyphomicrobiales</taxon>
        <taxon>Devosiaceae</taxon>
        <taxon>Maritalea</taxon>
    </lineage>
</organism>
<keyword evidence="1" id="KW-0812">Transmembrane</keyword>
<evidence type="ECO:0000313" key="2">
    <source>
        <dbReference type="EMBL" id="TDQ61563.1"/>
    </source>
</evidence>
<dbReference type="AlphaFoldDB" id="A0A4R6VG83"/>
<comment type="caution">
    <text evidence="2">The sequence shown here is derived from an EMBL/GenBank/DDBJ whole genome shotgun (WGS) entry which is preliminary data.</text>
</comment>
<keyword evidence="3" id="KW-1185">Reference proteome</keyword>
<dbReference type="InterPro" id="IPR046491">
    <property type="entry name" value="DUF6584"/>
</dbReference>
<dbReference type="Proteomes" id="UP000295391">
    <property type="component" value="Unassembled WGS sequence"/>
</dbReference>
<sequence length="275" mass="31638">MIKSDIDLRGAIQQARKDAASPTTQLQISSLITPLITHGLLLLLYLGGGYWVFKAFNESAWGFVGVAMMLWGGLFHGMILLFVYGFAGYAALFRPHWFQRVIERRHVERVNGRIEKDLLNGDVDKALDRLRGLLSIYRENFTLRRRLAALLIEQDQLVAAGQLIILHPRATPPEQKAILAFKEANGNDAFQLLRKSIKGVSGQNLSKQSRLNLADLHRQIDDEQGQASWQYRLVQQYLDYTLHRPYWQVLWVEHRNVLIELVIALSLLSFFWFIQ</sequence>
<protein>
    <submittedName>
        <fullName evidence="2">Uncharacterized protein</fullName>
    </submittedName>
</protein>
<feature type="transmembrane region" description="Helical" evidence="1">
    <location>
        <begin position="59"/>
        <end position="92"/>
    </location>
</feature>